<dbReference type="STRING" id="444597.BST26_20830"/>
<dbReference type="Gene3D" id="3.30.300.30">
    <property type="match status" value="1"/>
</dbReference>
<dbReference type="GO" id="GO:0006633">
    <property type="term" value="P:fatty acid biosynthetic process"/>
    <property type="evidence" value="ECO:0007669"/>
    <property type="project" value="TreeGrafter"/>
</dbReference>
<accession>A0A1X0CRJ7</accession>
<dbReference type="PANTHER" id="PTHR22754">
    <property type="entry name" value="DISCO-INTERACTING PROTEIN 2 DIP2 -RELATED"/>
    <property type="match status" value="1"/>
</dbReference>
<evidence type="ECO:0000256" key="3">
    <source>
        <dbReference type="ARBA" id="ARBA00022832"/>
    </source>
</evidence>
<dbReference type="Gene3D" id="3.40.50.12780">
    <property type="entry name" value="N-terminal domain of ligase-like"/>
    <property type="match status" value="1"/>
</dbReference>
<dbReference type="GO" id="GO:0016874">
    <property type="term" value="F:ligase activity"/>
    <property type="evidence" value="ECO:0007669"/>
    <property type="project" value="UniProtKB-KW"/>
</dbReference>
<dbReference type="OrthoDB" id="3671040at2"/>
<dbReference type="GO" id="GO:0070566">
    <property type="term" value="F:adenylyltransferase activity"/>
    <property type="evidence" value="ECO:0007669"/>
    <property type="project" value="TreeGrafter"/>
</dbReference>
<evidence type="ECO:0000256" key="2">
    <source>
        <dbReference type="ARBA" id="ARBA00022598"/>
    </source>
</evidence>
<dbReference type="EMBL" id="MVHS01000090">
    <property type="protein sequence ID" value="ORA62725.1"/>
    <property type="molecule type" value="Genomic_DNA"/>
</dbReference>
<evidence type="ECO:0000256" key="1">
    <source>
        <dbReference type="ARBA" id="ARBA00006432"/>
    </source>
</evidence>
<dbReference type="PANTHER" id="PTHR22754:SF32">
    <property type="entry name" value="DISCO-INTERACTING PROTEIN 2"/>
    <property type="match status" value="1"/>
</dbReference>
<dbReference type="InterPro" id="IPR045851">
    <property type="entry name" value="AMP-bd_C_sf"/>
</dbReference>
<evidence type="ECO:0000259" key="5">
    <source>
        <dbReference type="Pfam" id="PF00501"/>
    </source>
</evidence>
<name>A0A1X0CRJ7_9MYCO</name>
<gene>
    <name evidence="6" type="ORF">BST26_20830</name>
</gene>
<dbReference type="FunFam" id="3.40.50.12780:FF:000013">
    <property type="entry name" value="Long-chain-fatty-acid--AMP ligase FadD32"/>
    <property type="match status" value="1"/>
</dbReference>
<dbReference type="SUPFAM" id="SSF56801">
    <property type="entry name" value="Acetyl-CoA synthetase-like"/>
    <property type="match status" value="1"/>
</dbReference>
<keyword evidence="7" id="KW-1185">Reference proteome</keyword>
<dbReference type="Pfam" id="PF00501">
    <property type="entry name" value="AMP-binding"/>
    <property type="match status" value="1"/>
</dbReference>
<dbReference type="GO" id="GO:0005886">
    <property type="term" value="C:plasma membrane"/>
    <property type="evidence" value="ECO:0007669"/>
    <property type="project" value="TreeGrafter"/>
</dbReference>
<proteinExistence type="inferred from homology"/>
<keyword evidence="2 6" id="KW-0436">Ligase</keyword>
<dbReference type="InterPro" id="IPR000873">
    <property type="entry name" value="AMP-dep_synth/lig_dom"/>
</dbReference>
<dbReference type="GO" id="GO:0071766">
    <property type="term" value="P:Actinobacterium-type cell wall biogenesis"/>
    <property type="evidence" value="ECO:0007669"/>
    <property type="project" value="UniProtKB-ARBA"/>
</dbReference>
<keyword evidence="3" id="KW-0276">Fatty acid metabolism</keyword>
<comment type="similarity">
    <text evidence="1">Belongs to the ATP-dependent AMP-binding enzyme family.</text>
</comment>
<evidence type="ECO:0000313" key="6">
    <source>
        <dbReference type="EMBL" id="ORA62725.1"/>
    </source>
</evidence>
<keyword evidence="4" id="KW-0443">Lipid metabolism</keyword>
<evidence type="ECO:0000256" key="4">
    <source>
        <dbReference type="ARBA" id="ARBA00023098"/>
    </source>
</evidence>
<sequence length="619" mass="66723">MYPGLLQVDVCLDGDGLVVVPPSLTLDMLIERCIYSVGNQTAYRYIDFSRTTDGVVSEITWNQVGVRAAAVAAAVQRHAHRGERVAVLAPQGLDYITGFFGAIKAGMVAVPLFAPELAGQAERLDTAMRDARPSVVLTTRPALELIEGFLDRLTGVPRPQVVLLDELPDSAARQFNPVSIDMGDICHLQYSGGATRAPVGIEITHRAMVTNLVQMILAIDLSDTNTHGVSWLPLYHDMGLSMIGFPTVYGGHTTLMSPTAFIRRPKRWIKAMSDEIRLGRPVVTAAPNLGYEWAAQRGLPDGDEVVDLSLATMIIGSEPVNFSVVELFTEAFAPHGLPASAIKPSYGIAEATLMVSTTGPGEPASVRHFDRVELGRGFAVPVDADDPAAVPHVSCGRLANNLHAVIVDPRTGAELADGSVGEIWLHGANVGRGYWRRWAETETVFRARLSARLRARSRAREVPADAYWLRTGDLGFFVDGALFVPGRLVDLIEIDGVAHYPDDIELTAADASPLLRRGYVVAFPVPDGAGGEDVVIVCERAAGTARMDTEPEIDAVRNAVRSRHGLAVADIQVLPGGSIPRTTSGKLRRRAWRQMCIRDRAVACGAPSSDRSDPVLDTT</sequence>
<dbReference type="InterPro" id="IPR042099">
    <property type="entry name" value="ANL_N_sf"/>
</dbReference>
<dbReference type="InterPro" id="IPR040097">
    <property type="entry name" value="FAAL/FAAC"/>
</dbReference>
<evidence type="ECO:0000313" key="7">
    <source>
        <dbReference type="Proteomes" id="UP000192801"/>
    </source>
</evidence>
<organism evidence="6 7">
    <name type="scientific">Mycolicibacterium insubricum</name>
    <dbReference type="NCBI Taxonomy" id="444597"/>
    <lineage>
        <taxon>Bacteria</taxon>
        <taxon>Bacillati</taxon>
        <taxon>Actinomycetota</taxon>
        <taxon>Actinomycetes</taxon>
        <taxon>Mycobacteriales</taxon>
        <taxon>Mycobacteriaceae</taxon>
        <taxon>Mycolicibacterium</taxon>
    </lineage>
</organism>
<dbReference type="RefSeq" id="WP_083033791.1">
    <property type="nucleotide sequence ID" value="NZ_MVHS01000090.1"/>
</dbReference>
<feature type="domain" description="AMP-dependent synthetase/ligase" evidence="5">
    <location>
        <begin position="54"/>
        <end position="435"/>
    </location>
</feature>
<protein>
    <submittedName>
        <fullName evidence="6">Fatty-acid--CoA ligase</fullName>
    </submittedName>
</protein>
<comment type="caution">
    <text evidence="6">The sequence shown here is derived from an EMBL/GenBank/DDBJ whole genome shotgun (WGS) entry which is preliminary data.</text>
</comment>
<dbReference type="CDD" id="cd05931">
    <property type="entry name" value="FAAL"/>
    <property type="match status" value="1"/>
</dbReference>
<dbReference type="Proteomes" id="UP000192801">
    <property type="component" value="Unassembled WGS sequence"/>
</dbReference>
<dbReference type="AlphaFoldDB" id="A0A1X0CRJ7"/>
<reference evidence="6 7" key="1">
    <citation type="submission" date="2016-12" db="EMBL/GenBank/DDBJ databases">
        <title>The new phylogeny of genus Mycobacterium.</title>
        <authorList>
            <person name="Tortoli E."/>
            <person name="Trovato A."/>
            <person name="Cirillo D.M."/>
        </authorList>
    </citation>
    <scope>NUCLEOTIDE SEQUENCE [LARGE SCALE GENOMIC DNA]</scope>
    <source>
        <strain evidence="6 7">DSM 45130</strain>
    </source>
</reference>